<proteinExistence type="predicted"/>
<name>K0TAD0_THAOC</name>
<dbReference type="OrthoDB" id="406981at2759"/>
<keyword evidence="1" id="KW-0812">Transmembrane</keyword>
<evidence type="ECO:0000313" key="2">
    <source>
        <dbReference type="EMBL" id="EJK74064.1"/>
    </source>
</evidence>
<dbReference type="AlphaFoldDB" id="K0TAD0"/>
<dbReference type="Proteomes" id="UP000266841">
    <property type="component" value="Unassembled WGS sequence"/>
</dbReference>
<sequence length="277" mass="31735">MVNLTQEDHDGRRHCNAEWTKRRRAVIIVALLLISAFVACVSTFIIVSTQQHSYEHPARRALAETGAQLLPPWAQYNLVDVKQRPSSAETPLFWRESQRQLTALSVLAALLGADPRFGHDKQDEIVVFQPFSTAPDMKFVNVDTTTKPGILRAERLGLVPSRKADMIFSSDVNFASQHLFSPQYKGRIYAFFRNPVDRCVSKFYYLQTATWERTYRPEWVGMSITDWATNHNFDENFLVKKINGKGLADPVDEKDLVVAKEIVRRRFIVGLMSDMEE</sequence>
<comment type="caution">
    <text evidence="2">The sequence shown here is derived from an EMBL/GenBank/DDBJ whole genome shotgun (WGS) entry which is preliminary data.</text>
</comment>
<dbReference type="InterPro" id="IPR053259">
    <property type="entry name" value="Golvesin-related_Golgi"/>
</dbReference>
<reference evidence="2 3" key="1">
    <citation type="journal article" date="2012" name="Genome Biol.">
        <title>Genome and low-iron response of an oceanic diatom adapted to chronic iron limitation.</title>
        <authorList>
            <person name="Lommer M."/>
            <person name="Specht M."/>
            <person name="Roy A.S."/>
            <person name="Kraemer L."/>
            <person name="Andreson R."/>
            <person name="Gutowska M.A."/>
            <person name="Wolf J."/>
            <person name="Bergner S.V."/>
            <person name="Schilhabel M.B."/>
            <person name="Klostermeier U.C."/>
            <person name="Beiko R.G."/>
            <person name="Rosenstiel P."/>
            <person name="Hippler M."/>
            <person name="Laroche J."/>
        </authorList>
    </citation>
    <scope>NUCLEOTIDE SEQUENCE [LARGE SCALE GENOMIC DNA]</scope>
    <source>
        <strain evidence="2 3">CCMP1005</strain>
    </source>
</reference>
<keyword evidence="3" id="KW-1185">Reference proteome</keyword>
<keyword evidence="1" id="KW-0472">Membrane</keyword>
<dbReference type="PANTHER" id="PTHR32301:SF6">
    <property type="entry name" value="GOLVESIN-RELATED"/>
    <property type="match status" value="1"/>
</dbReference>
<dbReference type="PANTHER" id="PTHR32301">
    <property type="entry name" value="COUNTIN RECEPTOR CNR3-RELATED"/>
    <property type="match status" value="1"/>
</dbReference>
<dbReference type="InterPro" id="IPR027417">
    <property type="entry name" value="P-loop_NTPase"/>
</dbReference>
<dbReference type="Gene3D" id="3.40.50.300">
    <property type="entry name" value="P-loop containing nucleotide triphosphate hydrolases"/>
    <property type="match status" value="1"/>
</dbReference>
<gene>
    <name evidence="2" type="ORF">THAOC_04285</name>
</gene>
<feature type="transmembrane region" description="Helical" evidence="1">
    <location>
        <begin position="26"/>
        <end position="47"/>
    </location>
</feature>
<organism evidence="2 3">
    <name type="scientific">Thalassiosira oceanica</name>
    <name type="common">Marine diatom</name>
    <dbReference type="NCBI Taxonomy" id="159749"/>
    <lineage>
        <taxon>Eukaryota</taxon>
        <taxon>Sar</taxon>
        <taxon>Stramenopiles</taxon>
        <taxon>Ochrophyta</taxon>
        <taxon>Bacillariophyta</taxon>
        <taxon>Coscinodiscophyceae</taxon>
        <taxon>Thalassiosirophycidae</taxon>
        <taxon>Thalassiosirales</taxon>
        <taxon>Thalassiosiraceae</taxon>
        <taxon>Thalassiosira</taxon>
    </lineage>
</organism>
<evidence type="ECO:0000313" key="3">
    <source>
        <dbReference type="Proteomes" id="UP000266841"/>
    </source>
</evidence>
<keyword evidence="1" id="KW-1133">Transmembrane helix</keyword>
<evidence type="ECO:0000256" key="1">
    <source>
        <dbReference type="SAM" id="Phobius"/>
    </source>
</evidence>
<evidence type="ECO:0008006" key="4">
    <source>
        <dbReference type="Google" id="ProtNLM"/>
    </source>
</evidence>
<protein>
    <recommendedName>
        <fullName evidence="4">Sulfotransferase domain-containing protein</fullName>
    </recommendedName>
</protein>
<accession>K0TAD0</accession>
<dbReference type="EMBL" id="AGNL01003986">
    <property type="protein sequence ID" value="EJK74064.1"/>
    <property type="molecule type" value="Genomic_DNA"/>
</dbReference>